<accession>A0AAD5QAB2</accession>
<dbReference type="CDD" id="cd03676">
    <property type="entry name" value="NUDIX_Tnr3_like"/>
    <property type="match status" value="1"/>
</dbReference>
<dbReference type="PROSITE" id="PS51462">
    <property type="entry name" value="NUDIX"/>
    <property type="match status" value="1"/>
</dbReference>
<reference evidence="2" key="1">
    <citation type="submission" date="2021-12" db="EMBL/GenBank/DDBJ databases">
        <title>Prjna785345.</title>
        <authorList>
            <person name="Rujirawat T."/>
            <person name="Krajaejun T."/>
        </authorList>
    </citation>
    <scope>NUCLEOTIDE SEQUENCE</scope>
    <source>
        <strain evidence="2">Pi057C3</strain>
    </source>
</reference>
<dbReference type="Pfam" id="PF00293">
    <property type="entry name" value="NUDIX"/>
    <property type="match status" value="1"/>
</dbReference>
<proteinExistence type="predicted"/>
<dbReference type="Proteomes" id="UP001209570">
    <property type="component" value="Unassembled WGS sequence"/>
</dbReference>
<dbReference type="GO" id="GO:0044715">
    <property type="term" value="F:8-oxo-dGDP phosphatase activity"/>
    <property type="evidence" value="ECO:0007669"/>
    <property type="project" value="UniProtKB-ARBA"/>
</dbReference>
<dbReference type="FunFam" id="3.90.79.10:FF:000019">
    <property type="entry name" value="Thiamin pyrophosphokinase, putative"/>
    <property type="match status" value="1"/>
</dbReference>
<keyword evidence="3" id="KW-1185">Reference proteome</keyword>
<dbReference type="EMBL" id="JAKCXM010000009">
    <property type="protein sequence ID" value="KAJ0408714.1"/>
    <property type="molecule type" value="Genomic_DNA"/>
</dbReference>
<evidence type="ECO:0000313" key="3">
    <source>
        <dbReference type="Proteomes" id="UP001209570"/>
    </source>
</evidence>
<feature type="domain" description="Nudix hydrolase" evidence="1">
    <location>
        <begin position="132"/>
        <end position="274"/>
    </location>
</feature>
<dbReference type="InterPro" id="IPR031804">
    <property type="entry name" value="DUF4743"/>
</dbReference>
<dbReference type="AlphaFoldDB" id="A0AAD5QAB2"/>
<dbReference type="Gene3D" id="3.90.79.10">
    <property type="entry name" value="Nucleoside Triphosphate Pyrophosphohydrolase"/>
    <property type="match status" value="1"/>
</dbReference>
<evidence type="ECO:0000259" key="1">
    <source>
        <dbReference type="PROSITE" id="PS51462"/>
    </source>
</evidence>
<dbReference type="InterPro" id="IPR000086">
    <property type="entry name" value="NUDIX_hydrolase_dom"/>
</dbReference>
<comment type="caution">
    <text evidence="2">The sequence shown here is derived from an EMBL/GenBank/DDBJ whole genome shotgun (WGS) entry which is preliminary data.</text>
</comment>
<name>A0AAD5QAB2_PYTIN</name>
<dbReference type="InterPro" id="IPR015797">
    <property type="entry name" value="NUDIX_hydrolase-like_dom_sf"/>
</dbReference>
<evidence type="ECO:0000313" key="2">
    <source>
        <dbReference type="EMBL" id="KAJ0408714.1"/>
    </source>
</evidence>
<protein>
    <recommendedName>
        <fullName evidence="1">Nudix hydrolase domain-containing protein</fullName>
    </recommendedName>
</protein>
<sequence>MPPILPLAWQRLVARTSGWTPSLYVPLRVALADGELPMWRRDRRPIIGRVRRDRLGQLVRFADLFVVSENEVLIRPAFDSVEAPFRAVSETMRSEGAFPLWQEELYAAKRAFSDTPAFLYNRGVGSTFGLSQFATHLNGFVRNPATGAVDSVWIATRSYAKKHWPGRLDTVVGGGLPAGTSALENMVKESYEEAGFSTEWTRPRMVSTGSISYLLDDTNGLQNNTMFVYDLELPSDVTPRNMDNEVASFELWPVADVLQALGDEPERFKPDICLVLLDFAVRHGVLTPDNTPDLQLMERSMRSAMNPFEEH</sequence>
<organism evidence="2 3">
    <name type="scientific">Pythium insidiosum</name>
    <name type="common">Pythiosis disease agent</name>
    <dbReference type="NCBI Taxonomy" id="114742"/>
    <lineage>
        <taxon>Eukaryota</taxon>
        <taxon>Sar</taxon>
        <taxon>Stramenopiles</taxon>
        <taxon>Oomycota</taxon>
        <taxon>Peronosporomycetes</taxon>
        <taxon>Pythiales</taxon>
        <taxon>Pythiaceae</taxon>
        <taxon>Pythium</taxon>
    </lineage>
</organism>
<dbReference type="Pfam" id="PF15916">
    <property type="entry name" value="DUF4743"/>
    <property type="match status" value="1"/>
</dbReference>
<gene>
    <name evidence="2" type="ORF">P43SY_001938</name>
</gene>
<dbReference type="SUPFAM" id="SSF55811">
    <property type="entry name" value="Nudix"/>
    <property type="match status" value="1"/>
</dbReference>